<dbReference type="VEuPathDB" id="FungiDB:PTTG_29292"/>
<dbReference type="EnsemblFungi" id="PTTG_29292-t43_1">
    <property type="protein sequence ID" value="PTTG_29292-t43_1-p1"/>
    <property type="gene ID" value="PTTG_29292"/>
</dbReference>
<name>A0A180G781_PUCT1</name>
<evidence type="ECO:0000313" key="2">
    <source>
        <dbReference type="EnsemblFungi" id="PTTG_29292-t43_1-p1"/>
    </source>
</evidence>
<dbReference type="EMBL" id="ADAS02000290">
    <property type="protein sequence ID" value="OAV87753.1"/>
    <property type="molecule type" value="Genomic_DNA"/>
</dbReference>
<dbReference type="Proteomes" id="UP000005240">
    <property type="component" value="Unassembled WGS sequence"/>
</dbReference>
<evidence type="ECO:0000313" key="3">
    <source>
        <dbReference type="Proteomes" id="UP000005240"/>
    </source>
</evidence>
<sequence length="75" mass="8876">MDFLEIWTRTETDQRQTRDAPITWAKDALLQLRSNLLPKLRDELIKLGDLLEGPHSMLKLMEDRKPALDECWDQI</sequence>
<protein>
    <submittedName>
        <fullName evidence="1 2">Uncharacterized protein</fullName>
    </submittedName>
</protein>
<gene>
    <name evidence="1" type="ORF">PTTG_29292</name>
</gene>
<accession>A0A180G781</accession>
<dbReference type="AlphaFoldDB" id="A0A180G781"/>
<reference evidence="2 3" key="3">
    <citation type="journal article" date="2017" name="G3 (Bethesda)">
        <title>Comparative analysis highlights variable genome content of wheat rusts and divergence of the mating loci.</title>
        <authorList>
            <person name="Cuomo C.A."/>
            <person name="Bakkeren G."/>
            <person name="Khalil H.B."/>
            <person name="Panwar V."/>
            <person name="Joly D."/>
            <person name="Linning R."/>
            <person name="Sakthikumar S."/>
            <person name="Song X."/>
            <person name="Adiconis X."/>
            <person name="Fan L."/>
            <person name="Goldberg J.M."/>
            <person name="Levin J.Z."/>
            <person name="Young S."/>
            <person name="Zeng Q."/>
            <person name="Anikster Y."/>
            <person name="Bruce M."/>
            <person name="Wang M."/>
            <person name="Yin C."/>
            <person name="McCallum B."/>
            <person name="Szabo L.J."/>
            <person name="Hulbert S."/>
            <person name="Chen X."/>
            <person name="Fellers J.P."/>
        </authorList>
    </citation>
    <scope>NUCLEOTIDE SEQUENCE</scope>
    <source>
        <strain evidence="2">isolate 1-1 / race 1 (BBBD)</strain>
        <strain evidence="3">Isolate 1-1 / race 1 (BBBD)</strain>
    </source>
</reference>
<evidence type="ECO:0000313" key="1">
    <source>
        <dbReference type="EMBL" id="OAV87753.1"/>
    </source>
</evidence>
<proteinExistence type="predicted"/>
<reference evidence="1" key="1">
    <citation type="submission" date="2009-11" db="EMBL/GenBank/DDBJ databases">
        <authorList>
            <consortium name="The Broad Institute Genome Sequencing Platform"/>
            <person name="Ward D."/>
            <person name="Feldgarden M."/>
            <person name="Earl A."/>
            <person name="Young S.K."/>
            <person name="Zeng Q."/>
            <person name="Koehrsen M."/>
            <person name="Alvarado L."/>
            <person name="Berlin A."/>
            <person name="Bochicchio J."/>
            <person name="Borenstein D."/>
            <person name="Chapman S.B."/>
            <person name="Chen Z."/>
            <person name="Engels R."/>
            <person name="Freedman E."/>
            <person name="Gellesch M."/>
            <person name="Goldberg J."/>
            <person name="Griggs A."/>
            <person name="Gujja S."/>
            <person name="Heilman E."/>
            <person name="Heiman D."/>
            <person name="Hepburn T."/>
            <person name="Howarth C."/>
            <person name="Jen D."/>
            <person name="Larson L."/>
            <person name="Lewis B."/>
            <person name="Mehta T."/>
            <person name="Park D."/>
            <person name="Pearson M."/>
            <person name="Roberts A."/>
            <person name="Saif S."/>
            <person name="Shea T."/>
            <person name="Shenoy N."/>
            <person name="Sisk P."/>
            <person name="Stolte C."/>
            <person name="Sykes S."/>
            <person name="Thomson T."/>
            <person name="Walk T."/>
            <person name="White J."/>
            <person name="Yandava C."/>
            <person name="Izard J."/>
            <person name="Baranova O.V."/>
            <person name="Blanton J.M."/>
            <person name="Tanner A.C."/>
            <person name="Dewhirst F.E."/>
            <person name="Haas B."/>
            <person name="Nusbaum C."/>
            <person name="Birren B."/>
        </authorList>
    </citation>
    <scope>NUCLEOTIDE SEQUENCE [LARGE SCALE GENOMIC DNA]</scope>
    <source>
        <strain evidence="1">1-1 BBBD Race 1</strain>
    </source>
</reference>
<reference evidence="1" key="2">
    <citation type="submission" date="2016-05" db="EMBL/GenBank/DDBJ databases">
        <title>Comparative analysis highlights variable genome content of wheat rusts and divergence of the mating loci.</title>
        <authorList>
            <person name="Cuomo C.A."/>
            <person name="Bakkeren G."/>
            <person name="Szabo L."/>
            <person name="Khalil H."/>
            <person name="Joly D."/>
            <person name="Goldberg J."/>
            <person name="Young S."/>
            <person name="Zeng Q."/>
            <person name="Fellers J."/>
        </authorList>
    </citation>
    <scope>NUCLEOTIDE SEQUENCE [LARGE SCALE GENOMIC DNA]</scope>
    <source>
        <strain evidence="1">1-1 BBBD Race 1</strain>
    </source>
</reference>
<keyword evidence="3" id="KW-1185">Reference proteome</keyword>
<organism evidence="1">
    <name type="scientific">Puccinia triticina (isolate 1-1 / race 1 (BBBD))</name>
    <name type="common">Brown leaf rust fungus</name>
    <dbReference type="NCBI Taxonomy" id="630390"/>
    <lineage>
        <taxon>Eukaryota</taxon>
        <taxon>Fungi</taxon>
        <taxon>Dikarya</taxon>
        <taxon>Basidiomycota</taxon>
        <taxon>Pucciniomycotina</taxon>
        <taxon>Pucciniomycetes</taxon>
        <taxon>Pucciniales</taxon>
        <taxon>Pucciniaceae</taxon>
        <taxon>Puccinia</taxon>
    </lineage>
</organism>
<reference evidence="2" key="4">
    <citation type="submission" date="2025-05" db="UniProtKB">
        <authorList>
            <consortium name="EnsemblFungi"/>
        </authorList>
    </citation>
    <scope>IDENTIFICATION</scope>
    <source>
        <strain evidence="2">isolate 1-1 / race 1 (BBBD)</strain>
    </source>
</reference>